<reference evidence="10" key="1">
    <citation type="submission" date="2024-09" db="EMBL/GenBank/DDBJ databases">
        <authorList>
            <person name="Sun Q."/>
        </authorList>
    </citation>
    <scope>NUCLEOTIDE SEQUENCE [LARGE SCALE GENOMIC DNA]</scope>
    <source>
        <strain evidence="10">JCM 31273</strain>
    </source>
</reference>
<dbReference type="Gene3D" id="1.10.238.260">
    <property type="match status" value="1"/>
</dbReference>
<dbReference type="SUPFAM" id="SSF51569">
    <property type="entry name" value="Aldolase"/>
    <property type="match status" value="1"/>
</dbReference>
<keyword evidence="7" id="KW-0100">Branched-chain amino acid biosynthesis</keyword>
<comment type="pathway">
    <text evidence="2">Amino-acid biosynthesis; L-leucine biosynthesis; L-leucine from 3-methyl-2-oxobutanoate: step 1/4.</text>
</comment>
<dbReference type="EMBL" id="JBHMAJ010000002">
    <property type="protein sequence ID" value="MFB9823371.1"/>
    <property type="molecule type" value="Genomic_DNA"/>
</dbReference>
<dbReference type="Pfam" id="PF22617">
    <property type="entry name" value="HCS_D2"/>
    <property type="match status" value="1"/>
</dbReference>
<dbReference type="Pfam" id="PF00682">
    <property type="entry name" value="HMGL-like"/>
    <property type="match status" value="1"/>
</dbReference>
<dbReference type="InterPro" id="IPR002034">
    <property type="entry name" value="AIPM/Hcit_synth_CS"/>
</dbReference>
<comment type="caution">
    <text evidence="10">The sequence shown here is derived from an EMBL/GenBank/DDBJ whole genome shotgun (WGS) entry which is preliminary data.</text>
</comment>
<dbReference type="Gene3D" id="3.20.20.70">
    <property type="entry name" value="Aldolase class I"/>
    <property type="match status" value="1"/>
</dbReference>
<dbReference type="PROSITE" id="PS00816">
    <property type="entry name" value="AIPM_HOMOCIT_SYNTH_2"/>
    <property type="match status" value="1"/>
</dbReference>
<dbReference type="InterPro" id="IPR050073">
    <property type="entry name" value="2-IPM_HCS-like"/>
</dbReference>
<sequence length="371" mass="39279">MVEFKDLTLREGSQVPDLRISDEQGRRVIESLARLDVSCVELSFPRAQERAGWYRHADDLGLRTAALARATPGDVDAALAVDPDEVEIIITSSDVQLEHALGKSRDEARALLVENVRRVTGAGTTAGATLMDAMRADVDFLVECARAAVDAGAAHVTLADTTGAGTTDRVHTVVAAVGDAIGDDAAVAIHTHDDMGVATANATTGVTAGATRVDATIGGIGERAGNAPLEEVAVYLTERGDDLHLDVDELVPAAQSVHQTLDVDVSPDKPVIGDRAYKHESGLHTAAMLREPWTYMPFDPSTYGASNQLLFGEETGRGAVRALLESLDVDATDESVAVALEEIHDRAARADGPLSLEETRELLTDRFGTDA</sequence>
<evidence type="ECO:0000256" key="1">
    <source>
        <dbReference type="ARBA" id="ARBA00003715"/>
    </source>
</evidence>
<organism evidence="10 11">
    <name type="scientific">Halobaculum roseum</name>
    <dbReference type="NCBI Taxonomy" id="2175149"/>
    <lineage>
        <taxon>Archaea</taxon>
        <taxon>Methanobacteriati</taxon>
        <taxon>Methanobacteriota</taxon>
        <taxon>Stenosarchaea group</taxon>
        <taxon>Halobacteria</taxon>
        <taxon>Halobacteriales</taxon>
        <taxon>Haloferacaceae</taxon>
        <taxon>Halobaculum</taxon>
    </lineage>
</organism>
<dbReference type="EC" id="2.3.3.13" evidence="3"/>
<dbReference type="AlphaFoldDB" id="A0ABD5MHR5"/>
<comment type="function">
    <text evidence="1">Catalyzes the condensation of the acetyl group of acetyl-CoA with 3-methyl-2-oxobutanoate (2-oxoisovalerate) to form 3-carboxy-3-hydroxy-4-methylpentanoate (2-isopropylmalate).</text>
</comment>
<dbReference type="GeneID" id="67211517"/>
<evidence type="ECO:0000256" key="7">
    <source>
        <dbReference type="ARBA" id="ARBA00023304"/>
    </source>
</evidence>
<evidence type="ECO:0000259" key="9">
    <source>
        <dbReference type="PROSITE" id="PS50991"/>
    </source>
</evidence>
<proteinExistence type="predicted"/>
<keyword evidence="6" id="KW-0808">Transferase</keyword>
<dbReference type="GO" id="GO:0003852">
    <property type="term" value="F:2-isopropylmalate synthase activity"/>
    <property type="evidence" value="ECO:0007669"/>
    <property type="project" value="UniProtKB-EC"/>
</dbReference>
<dbReference type="PANTHER" id="PTHR10277">
    <property type="entry name" value="HOMOCITRATE SYNTHASE-RELATED"/>
    <property type="match status" value="1"/>
</dbReference>
<evidence type="ECO:0000256" key="3">
    <source>
        <dbReference type="ARBA" id="ARBA00012973"/>
    </source>
</evidence>
<feature type="domain" description="Pyruvate carboxyltransferase" evidence="9">
    <location>
        <begin position="2"/>
        <end position="251"/>
    </location>
</feature>
<dbReference type="PROSITE" id="PS50991">
    <property type="entry name" value="PYR_CT"/>
    <property type="match status" value="1"/>
</dbReference>
<keyword evidence="11" id="KW-1185">Reference proteome</keyword>
<protein>
    <recommendedName>
        <fullName evidence="3">2-isopropylmalate synthase</fullName>
        <ecNumber evidence="3">2.3.3.13</ecNumber>
    </recommendedName>
    <alternativeName>
        <fullName evidence="8">Alpha-IPM synthase</fullName>
    </alternativeName>
</protein>
<evidence type="ECO:0000256" key="2">
    <source>
        <dbReference type="ARBA" id="ARBA00004689"/>
    </source>
</evidence>
<dbReference type="PANTHER" id="PTHR10277:SF9">
    <property type="entry name" value="2-ISOPROPYLMALATE SYNTHASE 1, CHLOROPLASTIC-RELATED"/>
    <property type="match status" value="1"/>
</dbReference>
<evidence type="ECO:0000256" key="4">
    <source>
        <dbReference type="ARBA" id="ARBA00022430"/>
    </source>
</evidence>
<keyword evidence="4" id="KW-0432">Leucine biosynthesis</keyword>
<evidence type="ECO:0000256" key="5">
    <source>
        <dbReference type="ARBA" id="ARBA00022605"/>
    </source>
</evidence>
<dbReference type="InterPro" id="IPR000891">
    <property type="entry name" value="PYR_CT"/>
</dbReference>
<evidence type="ECO:0000256" key="6">
    <source>
        <dbReference type="ARBA" id="ARBA00022679"/>
    </source>
</evidence>
<evidence type="ECO:0000313" key="10">
    <source>
        <dbReference type="EMBL" id="MFB9823371.1"/>
    </source>
</evidence>
<dbReference type="InterPro" id="IPR054691">
    <property type="entry name" value="LeuA/HCS_post-cat"/>
</dbReference>
<evidence type="ECO:0000313" key="11">
    <source>
        <dbReference type="Proteomes" id="UP001589595"/>
    </source>
</evidence>
<accession>A0ABD5MHR5</accession>
<dbReference type="InterPro" id="IPR013785">
    <property type="entry name" value="Aldolase_TIM"/>
</dbReference>
<dbReference type="GO" id="GO:0009098">
    <property type="term" value="P:L-leucine biosynthetic process"/>
    <property type="evidence" value="ECO:0007669"/>
    <property type="project" value="UniProtKB-KW"/>
</dbReference>
<keyword evidence="5" id="KW-0028">Amino-acid biosynthesis</keyword>
<gene>
    <name evidence="10" type="ORF">ACFFOL_04105</name>
</gene>
<dbReference type="Proteomes" id="UP001589595">
    <property type="component" value="Unassembled WGS sequence"/>
</dbReference>
<evidence type="ECO:0000256" key="8">
    <source>
        <dbReference type="ARBA" id="ARBA00029993"/>
    </source>
</evidence>
<dbReference type="RefSeq" id="WP_222921393.1">
    <property type="nucleotide sequence ID" value="NZ_CP082286.1"/>
</dbReference>
<name>A0ABD5MHR5_9EURY</name>